<protein>
    <submittedName>
        <fullName evidence="2">Uncharacterized protein</fullName>
    </submittedName>
</protein>
<evidence type="ECO:0000313" key="2">
    <source>
        <dbReference type="EMBL" id="GBP03557.1"/>
    </source>
</evidence>
<accession>A0A4C1SQG4</accession>
<dbReference type="Pfam" id="PF07437">
    <property type="entry name" value="YfaZ"/>
    <property type="match status" value="1"/>
</dbReference>
<keyword evidence="1" id="KW-1133">Transmembrane helix</keyword>
<dbReference type="OrthoDB" id="10411516at2759"/>
<keyword evidence="1" id="KW-0812">Transmembrane</keyword>
<keyword evidence="3" id="KW-1185">Reference proteome</keyword>
<dbReference type="PROSITE" id="PS51257">
    <property type="entry name" value="PROKAR_LIPOPROTEIN"/>
    <property type="match status" value="1"/>
</dbReference>
<keyword evidence="1" id="KW-0472">Membrane</keyword>
<dbReference type="Proteomes" id="UP000299102">
    <property type="component" value="Unassembled WGS sequence"/>
</dbReference>
<dbReference type="AlphaFoldDB" id="A0A4C1SQG4"/>
<evidence type="ECO:0000256" key="1">
    <source>
        <dbReference type="SAM" id="Phobius"/>
    </source>
</evidence>
<comment type="caution">
    <text evidence="2">The sequence shown here is derived from an EMBL/GenBank/DDBJ whole genome shotgun (WGS) entry which is preliminary data.</text>
</comment>
<sequence length="368" mass="40497">MTSFKHGRKFANAFVMMAAVMSISACSGNYIISTNDGHMITTRVNPSEIKKPACSPIKMQTETYISCSSAMLKKWCKTLAYCCISSSAMAIGLNAEQGKNTSALDAEIGRSSGGLYLDSQWIKIRQMVCRLVRRVPVITRNRSGDADRWRESDLHRWQKGDNGVAFPVGGGEINLPADFAIYGEGYSAPEQLTNSVKNFVEANAGVSWSPLGPLVLKWATVTRVSTALRDLPPDNIVSGKYTSNSKYKTTDTDYSTSDANESQREILVKIACLKGWQQIERLFLHHLYAAQNADAGNALSNTKLHSSTSPTFYAMTSLQTLNEQRVIITVNNHFNGSRQAMILLNPYPSVKSMRIASDSADTAQNQHD</sequence>
<feature type="transmembrane region" description="Helical" evidence="1">
    <location>
        <begin position="12"/>
        <end position="32"/>
    </location>
</feature>
<evidence type="ECO:0000313" key="3">
    <source>
        <dbReference type="Proteomes" id="UP000299102"/>
    </source>
</evidence>
<reference evidence="2 3" key="1">
    <citation type="journal article" date="2019" name="Commun. Biol.">
        <title>The bagworm genome reveals a unique fibroin gene that provides high tensile strength.</title>
        <authorList>
            <person name="Kono N."/>
            <person name="Nakamura H."/>
            <person name="Ohtoshi R."/>
            <person name="Tomita M."/>
            <person name="Numata K."/>
            <person name="Arakawa K."/>
        </authorList>
    </citation>
    <scope>NUCLEOTIDE SEQUENCE [LARGE SCALE GENOMIC DNA]</scope>
</reference>
<dbReference type="EMBL" id="BGZK01003670">
    <property type="protein sequence ID" value="GBP03557.1"/>
    <property type="molecule type" value="Genomic_DNA"/>
</dbReference>
<organism evidence="2 3">
    <name type="scientific">Eumeta variegata</name>
    <name type="common">Bagworm moth</name>
    <name type="synonym">Eumeta japonica</name>
    <dbReference type="NCBI Taxonomy" id="151549"/>
    <lineage>
        <taxon>Eukaryota</taxon>
        <taxon>Metazoa</taxon>
        <taxon>Ecdysozoa</taxon>
        <taxon>Arthropoda</taxon>
        <taxon>Hexapoda</taxon>
        <taxon>Insecta</taxon>
        <taxon>Pterygota</taxon>
        <taxon>Neoptera</taxon>
        <taxon>Endopterygota</taxon>
        <taxon>Lepidoptera</taxon>
        <taxon>Glossata</taxon>
        <taxon>Ditrysia</taxon>
        <taxon>Tineoidea</taxon>
        <taxon>Psychidae</taxon>
        <taxon>Oiketicinae</taxon>
        <taxon>Eumeta</taxon>
    </lineage>
</organism>
<dbReference type="InterPro" id="IPR009998">
    <property type="entry name" value="YfaZ"/>
</dbReference>
<gene>
    <name evidence="2" type="ORF">EVAR_101247_1</name>
</gene>
<name>A0A4C1SQG4_EUMVA</name>
<proteinExistence type="predicted"/>